<evidence type="ECO:0000313" key="1">
    <source>
        <dbReference type="EMBL" id="KAA6402703.1"/>
    </source>
</evidence>
<sequence length="769" mass="87865">MKKAQTLIERLERISFPFLLGLKLKSKDGKLLSALLDYAVQGILTLAFLHKRKIAHGEISDPLQRLKIVLLLDNAEISDRINIWKEGQSLSMNKENQIQSQFTSFRSYIAILLVEISGSSAEDRLAIAQRGVFAEFANFLKWARELKKDLAHPLQDWVCQAVDSLIEDNKPAVEVGFKTEIIAELLTLITKDLRLEEVKFIHASALKNFSTYGSIEERKMMYDSGIPQLIQRNIKSQCSGVVEKTVITIVNIMIYARDISEKKETHPYLEPFTKQGIVNTLFHDCLKLGKQDKTTFVAAYGLGWLFKASTVPQDILPDLVMSLKIAMINEDKIISINSSNALAGLAWHESNHNELFKNNFIAQIEQIILTKQSPPLVNLLSLSRNILETGTEQNQNIVIKGLTISNIKELTKGKDPEVKKIAFILISWILFREEMIKFQNLQIKIKSIKDKKSEDLDEIEVYEIMSEINQALIEGRNNIDEQGGIVLYAIKLSLDLINDHQYIVELEMEEDRFVDSLFKFYEQMPHDQIIDSFSIMLVCLIDVTTDSQRLEMKQEKYFNSLVHLLDSDDEDVLVGVTLFMDLFVVVLKENGEICQKDEFLQVMEKNGGLDSLVKIFNDDKYKTSDVKKYSAIVIGSLHKAVKLPDEYRVALIEYLKSLSDDKDGEIAYLSVLVLARLAEQNNADIMSGNIESVIRKCIQEGEERASDYAMLLSLNLLYYGTDDVKNCIKSMLPWGEIREFTNFMFEDEDEKDNVFLTAKLLDEWIQFLA</sequence>
<accession>A0A5J4X6P6</accession>
<dbReference type="InterPro" id="IPR016024">
    <property type="entry name" value="ARM-type_fold"/>
</dbReference>
<dbReference type="InterPro" id="IPR011989">
    <property type="entry name" value="ARM-like"/>
</dbReference>
<dbReference type="AlphaFoldDB" id="A0A5J4X6P6"/>
<reference evidence="1 2" key="1">
    <citation type="submission" date="2019-03" db="EMBL/GenBank/DDBJ databases">
        <title>Single cell metagenomics reveals metabolic interactions within the superorganism composed of flagellate Streblomastix strix and complex community of Bacteroidetes bacteria on its surface.</title>
        <authorList>
            <person name="Treitli S.C."/>
            <person name="Kolisko M."/>
            <person name="Husnik F."/>
            <person name="Keeling P."/>
            <person name="Hampl V."/>
        </authorList>
    </citation>
    <scope>NUCLEOTIDE SEQUENCE [LARGE SCALE GENOMIC DNA]</scope>
    <source>
        <strain evidence="1">ST1C</strain>
    </source>
</reference>
<gene>
    <name evidence="1" type="ORF">EZS28_001774</name>
</gene>
<name>A0A5J4X6P6_9EUKA</name>
<proteinExistence type="predicted"/>
<dbReference type="EMBL" id="SNRW01000199">
    <property type="protein sequence ID" value="KAA6402703.1"/>
    <property type="molecule type" value="Genomic_DNA"/>
</dbReference>
<comment type="caution">
    <text evidence="1">The sequence shown here is derived from an EMBL/GenBank/DDBJ whole genome shotgun (WGS) entry which is preliminary data.</text>
</comment>
<dbReference type="SUPFAM" id="SSF48371">
    <property type="entry name" value="ARM repeat"/>
    <property type="match status" value="2"/>
</dbReference>
<dbReference type="Proteomes" id="UP000324800">
    <property type="component" value="Unassembled WGS sequence"/>
</dbReference>
<protein>
    <submittedName>
        <fullName evidence="1">Uncharacterized protein</fullName>
    </submittedName>
</protein>
<organism evidence="1 2">
    <name type="scientific">Streblomastix strix</name>
    <dbReference type="NCBI Taxonomy" id="222440"/>
    <lineage>
        <taxon>Eukaryota</taxon>
        <taxon>Metamonada</taxon>
        <taxon>Preaxostyla</taxon>
        <taxon>Oxymonadida</taxon>
        <taxon>Streblomastigidae</taxon>
        <taxon>Streblomastix</taxon>
    </lineage>
</organism>
<evidence type="ECO:0000313" key="2">
    <source>
        <dbReference type="Proteomes" id="UP000324800"/>
    </source>
</evidence>
<dbReference type="Gene3D" id="1.25.10.10">
    <property type="entry name" value="Leucine-rich Repeat Variant"/>
    <property type="match status" value="2"/>
</dbReference>